<organism evidence="1 2">
    <name type="scientific">Eumeta variegata</name>
    <name type="common">Bagworm moth</name>
    <name type="synonym">Eumeta japonica</name>
    <dbReference type="NCBI Taxonomy" id="151549"/>
    <lineage>
        <taxon>Eukaryota</taxon>
        <taxon>Metazoa</taxon>
        <taxon>Ecdysozoa</taxon>
        <taxon>Arthropoda</taxon>
        <taxon>Hexapoda</taxon>
        <taxon>Insecta</taxon>
        <taxon>Pterygota</taxon>
        <taxon>Neoptera</taxon>
        <taxon>Endopterygota</taxon>
        <taxon>Lepidoptera</taxon>
        <taxon>Glossata</taxon>
        <taxon>Ditrysia</taxon>
        <taxon>Tineoidea</taxon>
        <taxon>Psychidae</taxon>
        <taxon>Oiketicinae</taxon>
        <taxon>Eumeta</taxon>
    </lineage>
</organism>
<sequence length="203" mass="22465">MAHPLRGRSLTFFEIGDASEEVSARAKSYPNIQAGLSYGDISDSHFIWISHGESSDAAPSPARTRRAARRPGPTLVTIFVPECDRSVIGGHRLSSQDYNRATAEAYPSTTFLFWMWRPRRGVLRMSPPGPGPANYLCRRFSDDICTCAPAPPSAPLESIGRQSSRGPVITGLLEIPTLRILDSHCDRQSILSIRLKIFLDKRL</sequence>
<accession>A0A4C1VIE6</accession>
<evidence type="ECO:0000313" key="1">
    <source>
        <dbReference type="EMBL" id="GBP38433.1"/>
    </source>
</evidence>
<name>A0A4C1VIE6_EUMVA</name>
<gene>
    <name evidence="1" type="ORF">EVAR_23637_1</name>
</gene>
<comment type="caution">
    <text evidence="1">The sequence shown here is derived from an EMBL/GenBank/DDBJ whole genome shotgun (WGS) entry which is preliminary data.</text>
</comment>
<dbReference type="Proteomes" id="UP000299102">
    <property type="component" value="Unassembled WGS sequence"/>
</dbReference>
<reference evidence="1 2" key="1">
    <citation type="journal article" date="2019" name="Commun. Biol.">
        <title>The bagworm genome reveals a unique fibroin gene that provides high tensile strength.</title>
        <authorList>
            <person name="Kono N."/>
            <person name="Nakamura H."/>
            <person name="Ohtoshi R."/>
            <person name="Tomita M."/>
            <person name="Numata K."/>
            <person name="Arakawa K."/>
        </authorList>
    </citation>
    <scope>NUCLEOTIDE SEQUENCE [LARGE SCALE GENOMIC DNA]</scope>
</reference>
<evidence type="ECO:0000313" key="2">
    <source>
        <dbReference type="Proteomes" id="UP000299102"/>
    </source>
</evidence>
<protein>
    <submittedName>
        <fullName evidence="1">Uncharacterized protein</fullName>
    </submittedName>
</protein>
<dbReference type="AlphaFoldDB" id="A0A4C1VIE6"/>
<proteinExistence type="predicted"/>
<keyword evidence="2" id="KW-1185">Reference proteome</keyword>
<dbReference type="EMBL" id="BGZK01000349">
    <property type="protein sequence ID" value="GBP38433.1"/>
    <property type="molecule type" value="Genomic_DNA"/>
</dbReference>